<evidence type="ECO:0000313" key="2">
    <source>
        <dbReference type="Proteomes" id="UP001164250"/>
    </source>
</evidence>
<comment type="caution">
    <text evidence="1">The sequence shown here is derived from an EMBL/GenBank/DDBJ whole genome shotgun (WGS) entry which is preliminary data.</text>
</comment>
<keyword evidence="2" id="KW-1185">Reference proteome</keyword>
<gene>
    <name evidence="1" type="ORF">Patl1_13979</name>
</gene>
<protein>
    <submittedName>
        <fullName evidence="1">Uncharacterized protein</fullName>
    </submittedName>
</protein>
<sequence>MDTFLNVCDVSVVFCFMCHLEGSGGFSLWMVTLWIIGRQDCSAGMWSLLYLGSRGSNIFLEGNISCCHVPYIIHSKIEAKQFTTSLVLRVHFFQSILQNYLHLTSFGKIPLISYNFVAFLTSVSVMDWNSKTAPEWEWESLAAFSAKTNITKRVQPSNNENEVDGAIDNVPIYSSWGRGLAGSNLGHISSSKSSISASGDSSLKDGTKTYGMGGSFPEDSSRNKEFTWADSVGNFLSSDASVISGESIIGLKLGKRTYFEDVCAAATSKSPSVSMISASSVATTKRSRSSNQNAQTPRCQVEGCNLDLKSAKDYHRRHRICESHSKSPKLLAVRFHNLSEFDDKKRSCRRRLSDHNARRRRPQPEVVQFNPGRVSPFYDGRRQLNVAFNRVPFHAANPVWQNASDFKVMQIRDSVVRPFKAGGTHRHRNLFSTELADASSLQEIDSNKFSSFGCSTPRASSQGLEASASSSDIDGHPDPQRALSLLSTTSWGLNEPERTSMDQLAHVNSTSVVQPVTHADLPNWPFSPSQPDPEPQVHSLNFPSSSSNNNLQELQVPIPKAPNQSDCLLYTSQIN</sequence>
<evidence type="ECO:0000313" key="1">
    <source>
        <dbReference type="EMBL" id="KAJ0089564.1"/>
    </source>
</evidence>
<dbReference type="EMBL" id="CM047904">
    <property type="protein sequence ID" value="KAJ0089564.1"/>
    <property type="molecule type" value="Genomic_DNA"/>
</dbReference>
<organism evidence="1 2">
    <name type="scientific">Pistacia atlantica</name>
    <dbReference type="NCBI Taxonomy" id="434234"/>
    <lineage>
        <taxon>Eukaryota</taxon>
        <taxon>Viridiplantae</taxon>
        <taxon>Streptophyta</taxon>
        <taxon>Embryophyta</taxon>
        <taxon>Tracheophyta</taxon>
        <taxon>Spermatophyta</taxon>
        <taxon>Magnoliopsida</taxon>
        <taxon>eudicotyledons</taxon>
        <taxon>Gunneridae</taxon>
        <taxon>Pentapetalae</taxon>
        <taxon>rosids</taxon>
        <taxon>malvids</taxon>
        <taxon>Sapindales</taxon>
        <taxon>Anacardiaceae</taxon>
        <taxon>Pistacia</taxon>
    </lineage>
</organism>
<name>A0ACC1ASI8_9ROSI</name>
<accession>A0ACC1ASI8</accession>
<dbReference type="Proteomes" id="UP001164250">
    <property type="component" value="Chromosome 8"/>
</dbReference>
<reference evidence="2" key="1">
    <citation type="journal article" date="2023" name="G3 (Bethesda)">
        <title>Genome assembly and association tests identify interacting loci associated with vigor, precocity, and sex in interspecific pistachio rootstocks.</title>
        <authorList>
            <person name="Palmer W."/>
            <person name="Jacygrad E."/>
            <person name="Sagayaradj S."/>
            <person name="Cavanaugh K."/>
            <person name="Han R."/>
            <person name="Bertier L."/>
            <person name="Beede B."/>
            <person name="Kafkas S."/>
            <person name="Golino D."/>
            <person name="Preece J."/>
            <person name="Michelmore R."/>
        </authorList>
    </citation>
    <scope>NUCLEOTIDE SEQUENCE [LARGE SCALE GENOMIC DNA]</scope>
</reference>
<proteinExistence type="predicted"/>